<dbReference type="RefSeq" id="WP_344238954.1">
    <property type="nucleotide sequence ID" value="NZ_BAAAPH010000024.1"/>
</dbReference>
<gene>
    <name evidence="1" type="ORF">GCM10009804_60860</name>
</gene>
<reference evidence="2" key="1">
    <citation type="journal article" date="2019" name="Int. J. Syst. Evol. Microbiol.">
        <title>The Global Catalogue of Microorganisms (GCM) 10K type strain sequencing project: providing services to taxonomists for standard genome sequencing and annotation.</title>
        <authorList>
            <consortium name="The Broad Institute Genomics Platform"/>
            <consortium name="The Broad Institute Genome Sequencing Center for Infectious Disease"/>
            <person name="Wu L."/>
            <person name="Ma J."/>
        </authorList>
    </citation>
    <scope>NUCLEOTIDE SEQUENCE [LARGE SCALE GENOMIC DNA]</scope>
    <source>
        <strain evidence="2">JCM 15572</strain>
    </source>
</reference>
<name>A0ABP4Q4H9_9ACTN</name>
<organism evidence="1 2">
    <name type="scientific">Kribbella hippodromi</name>
    <dbReference type="NCBI Taxonomy" id="434347"/>
    <lineage>
        <taxon>Bacteria</taxon>
        <taxon>Bacillati</taxon>
        <taxon>Actinomycetota</taxon>
        <taxon>Actinomycetes</taxon>
        <taxon>Propionibacteriales</taxon>
        <taxon>Kribbellaceae</taxon>
        <taxon>Kribbella</taxon>
    </lineage>
</organism>
<proteinExistence type="predicted"/>
<protein>
    <recommendedName>
        <fullName evidence="3">CHAT domain-containing protein</fullName>
    </recommendedName>
</protein>
<dbReference type="EMBL" id="BAAAPH010000024">
    <property type="protein sequence ID" value="GAA1596145.1"/>
    <property type="molecule type" value="Genomic_DNA"/>
</dbReference>
<evidence type="ECO:0008006" key="3">
    <source>
        <dbReference type="Google" id="ProtNLM"/>
    </source>
</evidence>
<dbReference type="Proteomes" id="UP001501705">
    <property type="component" value="Unassembled WGS sequence"/>
</dbReference>
<keyword evidence="2" id="KW-1185">Reference proteome</keyword>
<evidence type="ECO:0000313" key="2">
    <source>
        <dbReference type="Proteomes" id="UP001501705"/>
    </source>
</evidence>
<comment type="caution">
    <text evidence="1">The sequence shown here is derived from an EMBL/GenBank/DDBJ whole genome shotgun (WGS) entry which is preliminary data.</text>
</comment>
<sequence length="172" mass="18455">MHTIPYVAKQNITIVAIDDTLEASAVRATLEGFNYRTTTHWVGSRAELLKLLAGEIPTDDVVILSCHGDDHGILVPDEPTATPADIRDHAHLNGKTVINLGCLTGAGDLPAAFKHAGTAAYVAPIDYPDGSAALAFVNNLLFLRTYDIPLDQAVRRAAAVHPECAQFQLHHS</sequence>
<accession>A0ABP4Q4H9</accession>
<evidence type="ECO:0000313" key="1">
    <source>
        <dbReference type="EMBL" id="GAA1596145.1"/>
    </source>
</evidence>